<dbReference type="AlphaFoldDB" id="A6G476"/>
<proteinExistence type="predicted"/>
<organism evidence="1 2">
    <name type="scientific">Plesiocystis pacifica SIR-1</name>
    <dbReference type="NCBI Taxonomy" id="391625"/>
    <lineage>
        <taxon>Bacteria</taxon>
        <taxon>Pseudomonadati</taxon>
        <taxon>Myxococcota</taxon>
        <taxon>Polyangia</taxon>
        <taxon>Nannocystales</taxon>
        <taxon>Nannocystaceae</taxon>
        <taxon>Plesiocystis</taxon>
    </lineage>
</organism>
<keyword evidence="2" id="KW-1185">Reference proteome</keyword>
<reference evidence="1 2" key="1">
    <citation type="submission" date="2007-06" db="EMBL/GenBank/DDBJ databases">
        <authorList>
            <person name="Shimkets L."/>
            <person name="Ferriera S."/>
            <person name="Johnson J."/>
            <person name="Kravitz S."/>
            <person name="Beeson K."/>
            <person name="Sutton G."/>
            <person name="Rogers Y.-H."/>
            <person name="Friedman R."/>
            <person name="Frazier M."/>
            <person name="Venter J.C."/>
        </authorList>
    </citation>
    <scope>NUCLEOTIDE SEQUENCE [LARGE SCALE GENOMIC DNA]</scope>
    <source>
        <strain evidence="1 2">SIR-1</strain>
    </source>
</reference>
<protein>
    <submittedName>
        <fullName evidence="1">Uncharacterized protein</fullName>
    </submittedName>
</protein>
<comment type="caution">
    <text evidence="1">The sequence shown here is derived from an EMBL/GenBank/DDBJ whole genome shotgun (WGS) entry which is preliminary data.</text>
</comment>
<dbReference type="EMBL" id="ABCS01000020">
    <property type="protein sequence ID" value="EDM79399.1"/>
    <property type="molecule type" value="Genomic_DNA"/>
</dbReference>
<evidence type="ECO:0000313" key="1">
    <source>
        <dbReference type="EMBL" id="EDM79399.1"/>
    </source>
</evidence>
<sequence length="234" mass="26135">MHASLVSCWSNDLDSRHGLQEPLERFSELIGILPRIVGDEEVCPMQGLAHLLPNRISGGMVSVHEVLDLRLVHFILELEPESTRALLPIAQDADQVEASPVDCSQELDFLGMLERIEHEHPRIPRSRAPLDMDSLDGQARYEVRPIAIPKTIALILELDTLHHGLGVSALEFHPLGQKFGELDPLYIFEPETPELLDQSRADCTETGPDISRDSKDEVIGFLRANLVPKEILPL</sequence>
<accession>A6G476</accession>
<name>A6G476_9BACT</name>
<dbReference type="Proteomes" id="UP000005801">
    <property type="component" value="Unassembled WGS sequence"/>
</dbReference>
<gene>
    <name evidence="1" type="ORF">PPSIR1_02561</name>
</gene>
<evidence type="ECO:0000313" key="2">
    <source>
        <dbReference type="Proteomes" id="UP000005801"/>
    </source>
</evidence>